<dbReference type="EMBL" id="LRRQ01000024">
    <property type="protein sequence ID" value="OAM91522.1"/>
    <property type="molecule type" value="Genomic_DNA"/>
</dbReference>
<gene>
    <name evidence="2" type="ORF">AW736_02815</name>
</gene>
<dbReference type="GO" id="GO:0003700">
    <property type="term" value="F:DNA-binding transcription factor activity"/>
    <property type="evidence" value="ECO:0007669"/>
    <property type="project" value="InterPro"/>
</dbReference>
<evidence type="ECO:0000313" key="2">
    <source>
        <dbReference type="EMBL" id="OAM91522.1"/>
    </source>
</evidence>
<dbReference type="InterPro" id="IPR001845">
    <property type="entry name" value="HTH_ArsR_DNA-bd_dom"/>
</dbReference>
<comment type="caution">
    <text evidence="2">The sequence shown here is derived from an EMBL/GenBank/DDBJ whole genome shotgun (WGS) entry which is preliminary data.</text>
</comment>
<dbReference type="PROSITE" id="PS50987">
    <property type="entry name" value="HTH_ARSR_2"/>
    <property type="match status" value="1"/>
</dbReference>
<dbReference type="InterPro" id="IPR011991">
    <property type="entry name" value="ArsR-like_HTH"/>
</dbReference>
<proteinExistence type="predicted"/>
<dbReference type="CDD" id="cd00090">
    <property type="entry name" value="HTH_ARSR"/>
    <property type="match status" value="1"/>
</dbReference>
<dbReference type="InterPro" id="IPR002934">
    <property type="entry name" value="Polymerase_NTP_transf_dom"/>
</dbReference>
<organism evidence="2 3">
    <name type="scientific">Termitidicoccus mucosus</name>
    <dbReference type="NCBI Taxonomy" id="1184151"/>
    <lineage>
        <taxon>Bacteria</taxon>
        <taxon>Pseudomonadati</taxon>
        <taxon>Verrucomicrobiota</taxon>
        <taxon>Opitutia</taxon>
        <taxon>Opitutales</taxon>
        <taxon>Opitutaceae</taxon>
        <taxon>Termitidicoccus</taxon>
    </lineage>
</organism>
<name>A0A178IP16_9BACT</name>
<dbReference type="Gene3D" id="3.30.460.10">
    <property type="entry name" value="Beta Polymerase, domain 2"/>
    <property type="match status" value="1"/>
</dbReference>
<keyword evidence="3" id="KW-1185">Reference proteome</keyword>
<dbReference type="Gene3D" id="1.10.10.10">
    <property type="entry name" value="Winged helix-like DNA-binding domain superfamily/Winged helix DNA-binding domain"/>
    <property type="match status" value="1"/>
</dbReference>
<feature type="domain" description="HTH arsR-type" evidence="1">
    <location>
        <begin position="1"/>
        <end position="89"/>
    </location>
</feature>
<accession>A0A178IP16</accession>
<dbReference type="InterPro" id="IPR036390">
    <property type="entry name" value="WH_DNA-bd_sf"/>
</dbReference>
<evidence type="ECO:0000259" key="1">
    <source>
        <dbReference type="PROSITE" id="PS50987"/>
    </source>
</evidence>
<dbReference type="InterPro" id="IPR043519">
    <property type="entry name" value="NT_sf"/>
</dbReference>
<evidence type="ECO:0000313" key="3">
    <source>
        <dbReference type="Proteomes" id="UP000078486"/>
    </source>
</evidence>
<dbReference type="Proteomes" id="UP000078486">
    <property type="component" value="Unassembled WGS sequence"/>
</dbReference>
<dbReference type="CDD" id="cd05403">
    <property type="entry name" value="NT_KNTase_like"/>
    <property type="match status" value="1"/>
</dbReference>
<dbReference type="GO" id="GO:0016779">
    <property type="term" value="F:nucleotidyltransferase activity"/>
    <property type="evidence" value="ECO:0007669"/>
    <property type="project" value="InterPro"/>
</dbReference>
<dbReference type="InterPro" id="IPR036388">
    <property type="entry name" value="WH-like_DNA-bd_sf"/>
</dbReference>
<protein>
    <recommendedName>
        <fullName evidence="1">HTH arsR-type domain-containing protein</fullName>
    </recommendedName>
</protein>
<dbReference type="SUPFAM" id="SSF46785">
    <property type="entry name" value="Winged helix' DNA-binding domain"/>
    <property type="match status" value="1"/>
</dbReference>
<dbReference type="SUPFAM" id="SSF81301">
    <property type="entry name" value="Nucleotidyltransferase"/>
    <property type="match status" value="1"/>
</dbReference>
<dbReference type="AlphaFoldDB" id="A0A178IP16"/>
<sequence length="195" mass="21126">MNYLTALFPSARAEIIRLLFSDSSRSLHLRELARLSKLTTGALQGEVNKLNGTGLLLARRDGNRLYFSANPKHPLYPELHGIALKTTGLIAQVTQALDGLAGIEQAFVFGSFASGTAGPQSDVDLFAIGSTGLRRLVPRLRPVADALGREINPYVISAKSFTAKAKSKDAFITSVLNSPKRWIIGNDHELENLAK</sequence>
<reference evidence="2 3" key="1">
    <citation type="submission" date="2016-01" db="EMBL/GenBank/DDBJ databases">
        <title>High potential of lignocellulose degradation of a new Verrucomicrobia species.</title>
        <authorList>
            <person name="Wang Y."/>
            <person name="Shi Y."/>
            <person name="Qiu Z."/>
            <person name="Liu S."/>
            <person name="Yang H."/>
        </authorList>
    </citation>
    <scope>NUCLEOTIDE SEQUENCE [LARGE SCALE GENOMIC DNA]</scope>
    <source>
        <strain evidence="2 3">TSB47</strain>
    </source>
</reference>
<dbReference type="Pfam" id="PF01909">
    <property type="entry name" value="NTP_transf_2"/>
    <property type="match status" value="1"/>
</dbReference>